<feature type="binding site" evidence="5">
    <location>
        <position position="229"/>
    </location>
    <ligand>
        <name>ATP</name>
        <dbReference type="ChEBI" id="CHEBI:30616"/>
    </ligand>
</feature>
<dbReference type="InterPro" id="IPR008271">
    <property type="entry name" value="Ser/Thr_kinase_AS"/>
</dbReference>
<keyword evidence="1" id="KW-0808">Transferase</keyword>
<evidence type="ECO:0000256" key="5">
    <source>
        <dbReference type="PROSITE-ProRule" id="PRU10141"/>
    </source>
</evidence>
<sequence length="735" mass="83592">MDLDQIQLHNHLCNYLYKWVGKTKLVIEYHKRASIRRATNSQERAFREVELVVKRAEDLLLKCMCRQSSWLEAAITLANIKEEVLDIVLDLSFWKRMLKIAIAAPNMGESTVLQYAAKAVEKDDELYEKLLEEGSSLQKAAGHDMSHLFTKLLEVKEKHASGGEGSTASVQEREYILSIYLLSCIEDDDRIATEVESQLKDIKWGEPLGSGGFGQVSEVTWLQQPCAVKRIHNGDPKEVKISRGCNHPHIVQFFWFWEQERTSNIIMERMPEDLYKHIQRLVERNGGRPFQLHVAIDIMLQIAKAMRYLHKKKPKKIVHRDLKTSNILVQPLADNSQGYVHVKLADFGISKFYNMSETSSSLTFRKGTSVYAAPEVFNEQSKYGSKSSNLPPKIDVWSFAMVCSEILTGTVPFDGEPKVNLHAKIEENDDFRPPLPSDCPEDLRFCITRCWECNPRERPTFVEICKMLKMAKAQSLGIMHFDSSKLLVSINDPMLKKPRSRLPICEPQAAGSAGDSNAGKTRGLQKTPVDVCQHQQHHPATFLQIQGLVQLTAELKAKEEGINLVAGEGWNPVRSLHVQVADLLESLRAQHAELKAKEEEIKNFWALEKEMKLQWNQFQMENEKLLDQILHLEHQYFAKSSQGGLYLDDSEAATPALLVTAINTVRNIGKKFTKEFMDQLKKRPEKGLPFYYYKMQSAVPTDDITSNSKVGLVVLPGFQVSQSIIACEVYLVEHA</sequence>
<proteinExistence type="predicted"/>
<dbReference type="InterPro" id="IPR011009">
    <property type="entry name" value="Kinase-like_dom_sf"/>
</dbReference>
<keyword evidence="8" id="KW-1185">Reference proteome</keyword>
<organism evidence="7 8">
    <name type="scientific">Sphagnum jensenii</name>
    <dbReference type="NCBI Taxonomy" id="128206"/>
    <lineage>
        <taxon>Eukaryota</taxon>
        <taxon>Viridiplantae</taxon>
        <taxon>Streptophyta</taxon>
        <taxon>Embryophyta</taxon>
        <taxon>Bryophyta</taxon>
        <taxon>Sphagnophytina</taxon>
        <taxon>Sphagnopsida</taxon>
        <taxon>Sphagnales</taxon>
        <taxon>Sphagnaceae</taxon>
        <taxon>Sphagnum</taxon>
    </lineage>
</organism>
<dbReference type="PANTHER" id="PTHR44329:SF260">
    <property type="entry name" value="PROTEIN KINASE DOMAIN-CONTAINING PROTEIN"/>
    <property type="match status" value="1"/>
</dbReference>
<name>A0ABP0WYH1_9BRYO</name>
<evidence type="ECO:0000256" key="2">
    <source>
        <dbReference type="ARBA" id="ARBA00022741"/>
    </source>
</evidence>
<evidence type="ECO:0000256" key="4">
    <source>
        <dbReference type="ARBA" id="ARBA00022840"/>
    </source>
</evidence>
<dbReference type="SUPFAM" id="SSF56112">
    <property type="entry name" value="Protein kinase-like (PK-like)"/>
    <property type="match status" value="1"/>
</dbReference>
<dbReference type="PROSITE" id="PS00108">
    <property type="entry name" value="PROTEIN_KINASE_ST"/>
    <property type="match status" value="1"/>
</dbReference>
<keyword evidence="2 5" id="KW-0547">Nucleotide-binding</keyword>
<evidence type="ECO:0000313" key="7">
    <source>
        <dbReference type="EMBL" id="CAK9271909.1"/>
    </source>
</evidence>
<accession>A0ABP0WYH1</accession>
<keyword evidence="3" id="KW-0418">Kinase</keyword>
<evidence type="ECO:0000256" key="3">
    <source>
        <dbReference type="ARBA" id="ARBA00022777"/>
    </source>
</evidence>
<dbReference type="Gene3D" id="3.30.200.20">
    <property type="entry name" value="Phosphorylase Kinase, domain 1"/>
    <property type="match status" value="1"/>
</dbReference>
<evidence type="ECO:0000259" key="6">
    <source>
        <dbReference type="PROSITE" id="PS50011"/>
    </source>
</evidence>
<protein>
    <recommendedName>
        <fullName evidence="6">Protein kinase domain-containing protein</fullName>
    </recommendedName>
</protein>
<dbReference type="PROSITE" id="PS00107">
    <property type="entry name" value="PROTEIN_KINASE_ATP"/>
    <property type="match status" value="1"/>
</dbReference>
<dbReference type="PANTHER" id="PTHR44329">
    <property type="entry name" value="SERINE/THREONINE-PROTEIN KINASE TNNI3K-RELATED"/>
    <property type="match status" value="1"/>
</dbReference>
<dbReference type="InterPro" id="IPR017441">
    <property type="entry name" value="Protein_kinase_ATP_BS"/>
</dbReference>
<evidence type="ECO:0000256" key="1">
    <source>
        <dbReference type="ARBA" id="ARBA00022679"/>
    </source>
</evidence>
<dbReference type="InterPro" id="IPR051681">
    <property type="entry name" value="Ser/Thr_Kinases-Pseudokinases"/>
</dbReference>
<reference evidence="7" key="1">
    <citation type="submission" date="2024-02" db="EMBL/GenBank/DDBJ databases">
        <authorList>
            <consortium name="ELIXIR-Norway"/>
            <consortium name="Elixir Norway"/>
        </authorList>
    </citation>
    <scope>NUCLEOTIDE SEQUENCE</scope>
</reference>
<dbReference type="PROSITE" id="PS50011">
    <property type="entry name" value="PROTEIN_KINASE_DOM"/>
    <property type="match status" value="1"/>
</dbReference>
<dbReference type="InterPro" id="IPR000719">
    <property type="entry name" value="Prot_kinase_dom"/>
</dbReference>
<feature type="domain" description="Protein kinase" evidence="6">
    <location>
        <begin position="202"/>
        <end position="470"/>
    </location>
</feature>
<dbReference type="Proteomes" id="UP001497444">
    <property type="component" value="Chromosome 4"/>
</dbReference>
<keyword evidence="4 5" id="KW-0067">ATP-binding</keyword>
<dbReference type="Gene3D" id="1.10.510.10">
    <property type="entry name" value="Transferase(Phosphotransferase) domain 1"/>
    <property type="match status" value="1"/>
</dbReference>
<dbReference type="Pfam" id="PF00069">
    <property type="entry name" value="Pkinase"/>
    <property type="match status" value="1"/>
</dbReference>
<dbReference type="EMBL" id="OZ020099">
    <property type="protein sequence ID" value="CAK9271909.1"/>
    <property type="molecule type" value="Genomic_DNA"/>
</dbReference>
<dbReference type="SMART" id="SM00220">
    <property type="entry name" value="S_TKc"/>
    <property type="match status" value="1"/>
</dbReference>
<gene>
    <name evidence="7" type="ORF">CSSPJE1EN1_LOCUS17387</name>
</gene>
<evidence type="ECO:0000313" key="8">
    <source>
        <dbReference type="Proteomes" id="UP001497444"/>
    </source>
</evidence>